<name>A0ABU0DN15_9HYPH</name>
<dbReference type="Proteomes" id="UP001238467">
    <property type="component" value="Unassembled WGS sequence"/>
</dbReference>
<evidence type="ECO:0000313" key="1">
    <source>
        <dbReference type="EMBL" id="MDQ0349814.1"/>
    </source>
</evidence>
<proteinExistence type="predicted"/>
<sequence length="334" mass="39164">MNRDIEASNKRRGRRRTTAQRVRILRDIIWQSEHNTSVSYSSLLEKYEVSDSSLRRWATEFQSDFFVKNDRSDQDPISKHIYNLCFSTQIGRNRLEESVLRFAAWIRFPSNTSYQNDLIVPMKISTMNASHGTLLKDLDEADRKWLAENISIDRIRRFYSYKYYGDMISDVYPIDHNSYYVSNFVSDIVWFILSFKTKSTDSRKSASLNKAFRAFSNGLFEDNTGYGPRRARELWRQWAVIAPFSYVDTKLLNVGWTLDPNEPDMRNKFVSIVSSPDKIERFMRMALGVWIELREKLDRRALHGIAFPGFPSELEPLFVAHAPLPDDVESYVKN</sequence>
<dbReference type="EMBL" id="JAUSUH010000012">
    <property type="protein sequence ID" value="MDQ0349814.1"/>
    <property type="molecule type" value="Genomic_DNA"/>
</dbReference>
<organism evidence="1 2">
    <name type="scientific">Ancylobacter vacuolatus</name>
    <dbReference type="NCBI Taxonomy" id="223389"/>
    <lineage>
        <taxon>Bacteria</taxon>
        <taxon>Pseudomonadati</taxon>
        <taxon>Pseudomonadota</taxon>
        <taxon>Alphaproteobacteria</taxon>
        <taxon>Hyphomicrobiales</taxon>
        <taxon>Xanthobacteraceae</taxon>
        <taxon>Ancylobacter</taxon>
    </lineage>
</organism>
<accession>A0ABU0DN15</accession>
<gene>
    <name evidence="1" type="ORF">J2S76_004265</name>
</gene>
<dbReference type="RefSeq" id="WP_307063825.1">
    <property type="nucleotide sequence ID" value="NZ_JAUSUH010000012.1"/>
</dbReference>
<protein>
    <submittedName>
        <fullName evidence="1">Uncharacterized protein</fullName>
    </submittedName>
</protein>
<keyword evidence="2" id="KW-1185">Reference proteome</keyword>
<evidence type="ECO:0000313" key="2">
    <source>
        <dbReference type="Proteomes" id="UP001238467"/>
    </source>
</evidence>
<comment type="caution">
    <text evidence="1">The sequence shown here is derived from an EMBL/GenBank/DDBJ whole genome shotgun (WGS) entry which is preliminary data.</text>
</comment>
<reference evidence="1 2" key="1">
    <citation type="submission" date="2023-07" db="EMBL/GenBank/DDBJ databases">
        <title>Genomic Encyclopedia of Type Strains, Phase IV (KMG-IV): sequencing the most valuable type-strain genomes for metagenomic binning, comparative biology and taxonomic classification.</title>
        <authorList>
            <person name="Goeker M."/>
        </authorList>
    </citation>
    <scope>NUCLEOTIDE SEQUENCE [LARGE SCALE GENOMIC DNA]</scope>
    <source>
        <strain evidence="1 2">DSM 1277</strain>
    </source>
</reference>